<feature type="region of interest" description="Disordered" evidence="1">
    <location>
        <begin position="1"/>
        <end position="33"/>
    </location>
</feature>
<proteinExistence type="predicted"/>
<evidence type="ECO:0000313" key="2">
    <source>
        <dbReference type="EMBL" id="ETM40702.1"/>
    </source>
</evidence>
<dbReference type="AlphaFoldDB" id="W2MWD9"/>
<protein>
    <submittedName>
        <fullName evidence="2">Uncharacterized protein</fullName>
    </submittedName>
</protein>
<reference evidence="2" key="1">
    <citation type="submission" date="2013-11" db="EMBL/GenBank/DDBJ databases">
        <title>The Genome Sequence of Phytophthora parasitica IAC_01/95.</title>
        <authorList>
            <consortium name="The Broad Institute Genomics Platform"/>
            <person name="Russ C."/>
            <person name="Tyler B."/>
            <person name="Panabieres F."/>
            <person name="Shan W."/>
            <person name="Tripathy S."/>
            <person name="Grunwald N."/>
            <person name="Machado M."/>
            <person name="Johnson C.S."/>
            <person name="Arredondo F."/>
            <person name="Hong C."/>
            <person name="Coffey M."/>
            <person name="Young S.K."/>
            <person name="Zeng Q."/>
            <person name="Gargeya S."/>
            <person name="Fitzgerald M."/>
            <person name="Abouelleil A."/>
            <person name="Alvarado L."/>
            <person name="Chapman S.B."/>
            <person name="Gainer-Dewar J."/>
            <person name="Goldberg J."/>
            <person name="Griggs A."/>
            <person name="Gujja S."/>
            <person name="Hansen M."/>
            <person name="Howarth C."/>
            <person name="Imamovic A."/>
            <person name="Ireland A."/>
            <person name="Larimer J."/>
            <person name="McCowan C."/>
            <person name="Murphy C."/>
            <person name="Pearson M."/>
            <person name="Poon T.W."/>
            <person name="Priest M."/>
            <person name="Roberts A."/>
            <person name="Saif S."/>
            <person name="Shea T."/>
            <person name="Sykes S."/>
            <person name="Wortman J."/>
            <person name="Nusbaum C."/>
            <person name="Birren B."/>
        </authorList>
    </citation>
    <scope>NUCLEOTIDE SEQUENCE [LARGE SCALE GENOMIC DNA]</scope>
    <source>
        <strain evidence="2">IAC_01/95</strain>
    </source>
</reference>
<dbReference type="VEuPathDB" id="FungiDB:PPTG_14704"/>
<dbReference type="Proteomes" id="UP000054532">
    <property type="component" value="Unassembled WGS sequence"/>
</dbReference>
<organism evidence="2">
    <name type="scientific">Phytophthora nicotianae</name>
    <name type="common">Potato buckeye rot agent</name>
    <name type="synonym">Phytophthora parasitica</name>
    <dbReference type="NCBI Taxonomy" id="4792"/>
    <lineage>
        <taxon>Eukaryota</taxon>
        <taxon>Sar</taxon>
        <taxon>Stramenopiles</taxon>
        <taxon>Oomycota</taxon>
        <taxon>Peronosporomycetes</taxon>
        <taxon>Peronosporales</taxon>
        <taxon>Peronosporaceae</taxon>
        <taxon>Phytophthora</taxon>
    </lineage>
</organism>
<name>W2MWD9_PHYNI</name>
<accession>W2MWD9</accession>
<sequence length="105" mass="11651">MEGEADEGARTGGAAAEVEMLRGRGRPRRSEPMPALLQVATAGYIVERVRRRVRNRAGRYTLEHQVEYSTQRGQPSGRWWLTHVEFEELDDAGKIEGDLGAGDGV</sequence>
<dbReference type="EMBL" id="KI694324">
    <property type="protein sequence ID" value="ETM40702.1"/>
    <property type="molecule type" value="Genomic_DNA"/>
</dbReference>
<gene>
    <name evidence="2" type="ORF">L914_13438</name>
</gene>
<evidence type="ECO:0000256" key="1">
    <source>
        <dbReference type="SAM" id="MobiDB-lite"/>
    </source>
</evidence>